<sequence length="395" mass="42227">MMLNRFFIILVVLFSALTVCAGDVPIIPSEKARLIGKVVEKAMADGLVAGGVVLVGNRTGVVYETSFGRVAGSPDALPVTSDTIFDIASLTKVIATTPAVMKLAEEGRIRLVDPLVRWFPEFAGKGKDEVLVVNLLTHTSGLDDFPLSSQAPLKSAIEGAAGQKLKGEPGYRFKYADINFILLAELVRRASGLSLDRYASESFYAPLGMWNTCFNPGGAVASRCAATLDGTGIPQFGKVQDHSARLLDGMAGHAGLFTTAGDLAAFCRMILNEGTLNGRRVFEARTVSQMTAPYFSRGGKVARGLGWDISSPYSSPRGSGFSEYSFGHTGYSGGSIWLDPESGAYVIFLSSRLDYRHTRAFSQLRSDISTLAFEMLEPVASARLDGRGATPAPSR</sequence>
<dbReference type="InterPro" id="IPR012338">
    <property type="entry name" value="Beta-lactam/transpept-like"/>
</dbReference>
<keyword evidence="4" id="KW-1185">Reference proteome</keyword>
<organism evidence="3 4">
    <name type="scientific">Geobacter pickeringii</name>
    <dbReference type="NCBI Taxonomy" id="345632"/>
    <lineage>
        <taxon>Bacteria</taxon>
        <taxon>Pseudomonadati</taxon>
        <taxon>Thermodesulfobacteriota</taxon>
        <taxon>Desulfuromonadia</taxon>
        <taxon>Geobacterales</taxon>
        <taxon>Geobacteraceae</taxon>
        <taxon>Geobacter</taxon>
    </lineage>
</organism>
<evidence type="ECO:0000259" key="2">
    <source>
        <dbReference type="Pfam" id="PF00144"/>
    </source>
</evidence>
<accession>A0A0B5BED4</accession>
<dbReference type="GO" id="GO:0016787">
    <property type="term" value="F:hydrolase activity"/>
    <property type="evidence" value="ECO:0007669"/>
    <property type="project" value="UniProtKB-KW"/>
</dbReference>
<dbReference type="Gene3D" id="3.40.710.10">
    <property type="entry name" value="DD-peptidase/beta-lactamase superfamily"/>
    <property type="match status" value="1"/>
</dbReference>
<dbReference type="InterPro" id="IPR050789">
    <property type="entry name" value="Diverse_Enzym_Activities"/>
</dbReference>
<proteinExistence type="predicted"/>
<dbReference type="STRING" id="345632.GPICK_05445"/>
<dbReference type="PANTHER" id="PTHR43283">
    <property type="entry name" value="BETA-LACTAMASE-RELATED"/>
    <property type="match status" value="1"/>
</dbReference>
<dbReference type="HOGENOM" id="CLU_020027_1_1_7"/>
<evidence type="ECO:0000313" key="3">
    <source>
        <dbReference type="EMBL" id="AJE02885.1"/>
    </source>
</evidence>
<reference evidence="3 4" key="1">
    <citation type="journal article" date="2015" name="Genome Announc.">
        <title>Complete Genome of Geobacter pickeringii G13T, a Metal-Reducing Isolate from Sedimentary Kaolin Deposits.</title>
        <authorList>
            <person name="Badalamenti J.P."/>
            <person name="Bond D.R."/>
        </authorList>
    </citation>
    <scope>NUCLEOTIDE SEQUENCE [LARGE SCALE GENOMIC DNA]</scope>
    <source>
        <strain evidence="3 4">G13</strain>
    </source>
</reference>
<name>A0A0B5BED4_9BACT</name>
<dbReference type="AlphaFoldDB" id="A0A0B5BED4"/>
<dbReference type="InterPro" id="IPR001466">
    <property type="entry name" value="Beta-lactam-related"/>
</dbReference>
<protein>
    <submittedName>
        <fullName evidence="3">Metal-dependent hydrolase</fullName>
    </submittedName>
</protein>
<dbReference type="OrthoDB" id="9808046at2"/>
<evidence type="ECO:0000256" key="1">
    <source>
        <dbReference type="ARBA" id="ARBA00022801"/>
    </source>
</evidence>
<dbReference type="PANTHER" id="PTHR43283:SF11">
    <property type="entry name" value="BETA-LACTAMASE-RELATED DOMAIN-CONTAINING PROTEIN"/>
    <property type="match status" value="1"/>
</dbReference>
<evidence type="ECO:0000313" key="4">
    <source>
        <dbReference type="Proteomes" id="UP000057609"/>
    </source>
</evidence>
<dbReference type="RefSeq" id="WP_039741159.1">
    <property type="nucleotide sequence ID" value="NZ_CP009788.1"/>
</dbReference>
<feature type="domain" description="Beta-lactamase-related" evidence="2">
    <location>
        <begin position="37"/>
        <end position="354"/>
    </location>
</feature>
<dbReference type="Pfam" id="PF00144">
    <property type="entry name" value="Beta-lactamase"/>
    <property type="match status" value="1"/>
</dbReference>
<keyword evidence="1 3" id="KW-0378">Hydrolase</keyword>
<dbReference type="SUPFAM" id="SSF56601">
    <property type="entry name" value="beta-lactamase/transpeptidase-like"/>
    <property type="match status" value="1"/>
</dbReference>
<dbReference type="Proteomes" id="UP000057609">
    <property type="component" value="Chromosome"/>
</dbReference>
<dbReference type="EMBL" id="CP009788">
    <property type="protein sequence ID" value="AJE02885.1"/>
    <property type="molecule type" value="Genomic_DNA"/>
</dbReference>
<dbReference type="KEGG" id="gpi:GPICK_05445"/>
<gene>
    <name evidence="3" type="ORF">GPICK_05445</name>
</gene>